<dbReference type="OMA" id="NDITAIC"/>
<evidence type="ECO:0000259" key="9">
    <source>
        <dbReference type="PROSITE" id="PS51633"/>
    </source>
</evidence>
<dbReference type="GO" id="GO:0031507">
    <property type="term" value="P:heterochromatin formation"/>
    <property type="evidence" value="ECO:0007669"/>
    <property type="project" value="TreeGrafter"/>
</dbReference>
<feature type="region of interest" description="Disordered" evidence="7">
    <location>
        <begin position="1"/>
        <end position="91"/>
    </location>
</feature>
<dbReference type="GO" id="GO:0032259">
    <property type="term" value="P:methylation"/>
    <property type="evidence" value="ECO:0007669"/>
    <property type="project" value="UniProtKB-KW"/>
</dbReference>
<feature type="compositionally biased region" description="Polar residues" evidence="7">
    <location>
        <begin position="60"/>
        <end position="84"/>
    </location>
</feature>
<dbReference type="InterPro" id="IPR001214">
    <property type="entry name" value="SET_dom"/>
</dbReference>
<name>A0A0P1B0Z7_PLAHL</name>
<dbReference type="GeneID" id="36400226"/>
<dbReference type="InterPro" id="IPR045318">
    <property type="entry name" value="EZH1/2-like"/>
</dbReference>
<dbReference type="STRING" id="4781.A0A0P1B0Z7"/>
<feature type="region of interest" description="Disordered" evidence="7">
    <location>
        <begin position="417"/>
        <end position="453"/>
    </location>
</feature>
<evidence type="ECO:0000256" key="6">
    <source>
        <dbReference type="ARBA" id="ARBA00048568"/>
    </source>
</evidence>
<dbReference type="CDD" id="cd10519">
    <property type="entry name" value="SET_EZH"/>
    <property type="match status" value="1"/>
</dbReference>
<dbReference type="PROSITE" id="PS50280">
    <property type="entry name" value="SET"/>
    <property type="match status" value="1"/>
</dbReference>
<evidence type="ECO:0000256" key="4">
    <source>
        <dbReference type="ARBA" id="ARBA00023015"/>
    </source>
</evidence>
<evidence type="ECO:0000256" key="7">
    <source>
        <dbReference type="SAM" id="MobiDB-lite"/>
    </source>
</evidence>
<keyword evidence="1" id="KW-0489">Methyltransferase</keyword>
<dbReference type="PANTHER" id="PTHR45747">
    <property type="entry name" value="HISTONE-LYSINE N-METHYLTRANSFERASE E(Z)"/>
    <property type="match status" value="1"/>
</dbReference>
<feature type="region of interest" description="Disordered" evidence="7">
    <location>
        <begin position="1119"/>
        <end position="1138"/>
    </location>
</feature>
<feature type="compositionally biased region" description="Basic and acidic residues" evidence="7">
    <location>
        <begin position="307"/>
        <end position="322"/>
    </location>
</feature>
<dbReference type="GO" id="GO:0003682">
    <property type="term" value="F:chromatin binding"/>
    <property type="evidence" value="ECO:0007669"/>
    <property type="project" value="TreeGrafter"/>
</dbReference>
<keyword evidence="4" id="KW-0805">Transcription regulation</keyword>
<evidence type="ECO:0000259" key="8">
    <source>
        <dbReference type="PROSITE" id="PS50280"/>
    </source>
</evidence>
<evidence type="ECO:0000256" key="1">
    <source>
        <dbReference type="ARBA" id="ARBA00022603"/>
    </source>
</evidence>
<keyword evidence="2" id="KW-0808">Transferase</keyword>
<sequence>MSGSQDVIELLSDDESFSNGDDEMQLKPVTRRPVKIRAISSESDSNESSDINERCRGNNESKVSMTRTMQSQRSKCDSAVQQTEVAPMDRSRHDCGMREITEGMSYHELQAQQLLLERIQAQNRRKGPNVRKREDRNEDERENEAQKQAMNHFRKHKARKVAPQAQIPVPPVMENESDDEWQTFVKKAAQREAIYRQKEKNIVQNSRDVICKTSFLNNHQELTQITRDRRRRTLKRKNKVKWKSENCKTGNIKKYKSGLSRVESEEESEAESEEESEAESEVESEVESEQNEMSSEEEESDGIEMPQVHDQKKENRNYDQFKRSKVALLRKRPREKKVIATSAHDAPTTSRLHDTIETHQIKEKLSFTELQEQEKLLAFFRAQKRRNSATRSSKAVTNTNGVDDVVKTNDVITPGKAKTNIIDNTNGNYRGVSETTKRSEPPPSLSFISPPSRNGVSASNATFVSADCTATPLKKTEYPVIHSTAWRHLVFEEAPPNLIEVSITLYSSELDRPLWDYDKSGDMKKKCILIDRNEQRIDLKVEMQSLSQFQVNKRVRTLIARELPQIEKCHARRVRHVVKETRKQLSTYFRVYKGLRSEQYRRPQWSKIADRHSWSGSFPIEQRMAKRDKLDPTHTVDPYNCLVGDVRYFVHQNGSPIESVVYPETVTQLSNEISGIRRSFTMIGIRKNVFVEDDPVLRYVPYLGENEQMVIDNDLYTSTTMRKERRVAVFGSGDELKILNSSARDNEMQEMLLRIVVGICGMSDQVFLALQLEAKFARPQIDYHEIKDIYVKEQQTASRLAKVRELCAVKSRTSDILIQACQALSRLSQLCWVFKKKTKTPYLSIRLQPPLSVFESNYAHALHALGLRDRKTYEGVAEWYRDLFCRRCFTYDCSEHGIQNPQRSIRADPVYPMLRVSSVQLTRQEVKVQENGLENCSSSSTSSNNVDPIEVSTSSSEDEVKASESQPATKNPKYRRSRRTHTRISSLATNRLVTQERLLESERLAELKKCRKRREKFARLADKSEYLDNSYLPTITSTMRMLLSRTVPCSSSCCILFSEGKSLKQSDSWSQVDAVLVRKLATALGFNACIIAAVLRTPSCTCAQIETFLVQEKRRRDSGDFSNLEEGFPRQRKRRRQSLGTASNRFLAKKTLDRETKLSYKPCDHDGECGESCGCTKRGHACNRACSCGRDCPNRFQGCKCSVSKCQTSTCPCWSAGRECDPDYCFTCGASDVAVTAFCSEFNQRNGHENLLLCQNVNMLRGGIHKNVGVAFSATHGWGAYALEPIQKDEFVLEYTGELITDEEAERRGAIYDRKSISYLFGVNSEYVVDAARKGNKAKFANHKAKNVANLDVRIIASNGEHRIGLFANEAIEVGAELFFDYGYTHETAPTWSQRLKQGPEKRIYAVEDDENEWEQWE</sequence>
<proteinExistence type="predicted"/>
<dbReference type="Pfam" id="PF18264">
    <property type="entry name" value="preSET_CXC"/>
    <property type="match status" value="1"/>
</dbReference>
<dbReference type="EMBL" id="CCYD01002864">
    <property type="protein sequence ID" value="CEG47840.1"/>
    <property type="molecule type" value="Genomic_DNA"/>
</dbReference>
<feature type="compositionally biased region" description="Acidic residues" evidence="7">
    <location>
        <begin position="264"/>
        <end position="302"/>
    </location>
</feature>
<dbReference type="Proteomes" id="UP000054928">
    <property type="component" value="Unassembled WGS sequence"/>
</dbReference>
<accession>A0A0P1B0Z7</accession>
<dbReference type="SUPFAM" id="SSF82199">
    <property type="entry name" value="SET domain"/>
    <property type="match status" value="1"/>
</dbReference>
<organism evidence="10 11">
    <name type="scientific">Plasmopara halstedii</name>
    <name type="common">Downy mildew of sunflower</name>
    <dbReference type="NCBI Taxonomy" id="4781"/>
    <lineage>
        <taxon>Eukaryota</taxon>
        <taxon>Sar</taxon>
        <taxon>Stramenopiles</taxon>
        <taxon>Oomycota</taxon>
        <taxon>Peronosporomycetes</taxon>
        <taxon>Peronosporales</taxon>
        <taxon>Peronosporaceae</taxon>
        <taxon>Plasmopara</taxon>
    </lineage>
</organism>
<dbReference type="OrthoDB" id="6141102at2759"/>
<keyword evidence="5" id="KW-0804">Transcription</keyword>
<feature type="compositionally biased region" description="Acidic residues" evidence="7">
    <location>
        <begin position="11"/>
        <end position="23"/>
    </location>
</feature>
<dbReference type="Gene3D" id="2.170.270.10">
    <property type="entry name" value="SET domain"/>
    <property type="match status" value="1"/>
</dbReference>
<feature type="compositionally biased region" description="Basic residues" evidence="7">
    <location>
        <begin position="972"/>
        <end position="981"/>
    </location>
</feature>
<protein>
    <submittedName>
        <fullName evidence="10">Transcriptional repressor EZH1</fullName>
    </submittedName>
</protein>
<comment type="catalytic activity">
    <reaction evidence="6">
        <text>L-lysyl(27)-[histone H3] + 3 S-adenosyl-L-methionine = N(6),N(6),N(6)-trimethyl-L-lysyl(27)-[histone H3] + 3 S-adenosyl-L-homocysteine + 3 H(+)</text>
        <dbReference type="Rhea" id="RHEA:60292"/>
        <dbReference type="Rhea" id="RHEA-COMP:15535"/>
        <dbReference type="Rhea" id="RHEA-COMP:15548"/>
        <dbReference type="ChEBI" id="CHEBI:15378"/>
        <dbReference type="ChEBI" id="CHEBI:29969"/>
        <dbReference type="ChEBI" id="CHEBI:57856"/>
        <dbReference type="ChEBI" id="CHEBI:59789"/>
        <dbReference type="ChEBI" id="CHEBI:61961"/>
        <dbReference type="EC" id="2.1.1.356"/>
    </reaction>
</comment>
<dbReference type="PROSITE" id="PS51633">
    <property type="entry name" value="CXC"/>
    <property type="match status" value="1"/>
</dbReference>
<feature type="region of interest" description="Disordered" evidence="7">
    <location>
        <begin position="120"/>
        <end position="147"/>
    </location>
</feature>
<dbReference type="InterPro" id="IPR046341">
    <property type="entry name" value="SET_dom_sf"/>
</dbReference>
<reference evidence="11" key="1">
    <citation type="submission" date="2014-09" db="EMBL/GenBank/DDBJ databases">
        <authorList>
            <person name="Sharma Rahul"/>
            <person name="Thines Marco"/>
        </authorList>
    </citation>
    <scope>NUCLEOTIDE SEQUENCE [LARGE SCALE GENOMIC DNA]</scope>
</reference>
<feature type="domain" description="SET" evidence="8">
    <location>
        <begin position="1266"/>
        <end position="1383"/>
    </location>
</feature>
<dbReference type="RefSeq" id="XP_024584209.1">
    <property type="nucleotide sequence ID" value="XM_024718851.1"/>
</dbReference>
<feature type="domain" description="CXC" evidence="9">
    <location>
        <begin position="1143"/>
        <end position="1245"/>
    </location>
</feature>
<dbReference type="InterPro" id="IPR033467">
    <property type="entry name" value="Tesmin/TSO1-like_CXC"/>
</dbReference>
<evidence type="ECO:0000313" key="11">
    <source>
        <dbReference type="Proteomes" id="UP000054928"/>
    </source>
</evidence>
<dbReference type="InterPro" id="IPR026489">
    <property type="entry name" value="CXC_dom"/>
</dbReference>
<dbReference type="GO" id="GO:0140951">
    <property type="term" value="F:histone H3K27 trimethyltransferase activity"/>
    <property type="evidence" value="ECO:0007669"/>
    <property type="project" value="UniProtKB-EC"/>
</dbReference>
<dbReference type="GO" id="GO:0005634">
    <property type="term" value="C:nucleus"/>
    <property type="evidence" value="ECO:0007669"/>
    <property type="project" value="TreeGrafter"/>
</dbReference>
<feature type="compositionally biased region" description="Basic and acidic residues" evidence="7">
    <location>
        <begin position="131"/>
        <end position="145"/>
    </location>
</feature>
<dbReference type="Pfam" id="PF00856">
    <property type="entry name" value="SET"/>
    <property type="match status" value="1"/>
</dbReference>
<evidence type="ECO:0000256" key="2">
    <source>
        <dbReference type="ARBA" id="ARBA00022679"/>
    </source>
</evidence>
<dbReference type="PANTHER" id="PTHR45747:SF4">
    <property type="entry name" value="HISTONE-LYSINE N-METHYLTRANSFERASE E(Z)"/>
    <property type="match status" value="1"/>
</dbReference>
<evidence type="ECO:0000256" key="5">
    <source>
        <dbReference type="ARBA" id="ARBA00023163"/>
    </source>
</evidence>
<dbReference type="InterPro" id="IPR041355">
    <property type="entry name" value="Pre-SET_CXC"/>
</dbReference>
<feature type="compositionally biased region" description="Low complexity" evidence="7">
    <location>
        <begin position="39"/>
        <end position="49"/>
    </location>
</feature>
<keyword evidence="11" id="KW-1185">Reference proteome</keyword>
<keyword evidence="3" id="KW-0949">S-adenosyl-L-methionine</keyword>
<dbReference type="SMART" id="SM01114">
    <property type="entry name" value="CXC"/>
    <property type="match status" value="1"/>
</dbReference>
<feature type="region of interest" description="Disordered" evidence="7">
    <location>
        <begin position="256"/>
        <end position="326"/>
    </location>
</feature>
<evidence type="ECO:0000313" key="10">
    <source>
        <dbReference type="EMBL" id="CEG47840.1"/>
    </source>
</evidence>
<dbReference type="SMART" id="SM00317">
    <property type="entry name" value="SET"/>
    <property type="match status" value="1"/>
</dbReference>
<feature type="region of interest" description="Disordered" evidence="7">
    <location>
        <begin position="930"/>
        <end position="981"/>
    </location>
</feature>
<evidence type="ECO:0000256" key="3">
    <source>
        <dbReference type="ARBA" id="ARBA00022691"/>
    </source>
</evidence>